<dbReference type="PROSITE" id="PS00028">
    <property type="entry name" value="ZINC_FINGER_C2H2_1"/>
    <property type="match status" value="1"/>
</dbReference>
<dbReference type="Proteomes" id="UP001296104">
    <property type="component" value="Unassembled WGS sequence"/>
</dbReference>
<evidence type="ECO:0000259" key="3">
    <source>
        <dbReference type="PROSITE" id="PS50157"/>
    </source>
</evidence>
<evidence type="ECO:0000313" key="5">
    <source>
        <dbReference type="Proteomes" id="UP001296104"/>
    </source>
</evidence>
<dbReference type="EMBL" id="CAVMBE010000121">
    <property type="protein sequence ID" value="CAK4034505.1"/>
    <property type="molecule type" value="Genomic_DNA"/>
</dbReference>
<reference evidence="4" key="1">
    <citation type="submission" date="2023-11" db="EMBL/GenBank/DDBJ databases">
        <authorList>
            <person name="Alioto T."/>
            <person name="Alioto T."/>
            <person name="Gomez Garrido J."/>
        </authorList>
    </citation>
    <scope>NUCLEOTIDE SEQUENCE</scope>
</reference>
<keyword evidence="1" id="KW-0863">Zinc-finger</keyword>
<dbReference type="GO" id="GO:0005634">
    <property type="term" value="C:nucleus"/>
    <property type="evidence" value="ECO:0007669"/>
    <property type="project" value="TreeGrafter"/>
</dbReference>
<dbReference type="SUPFAM" id="SSF57667">
    <property type="entry name" value="beta-beta-alpha zinc fingers"/>
    <property type="match status" value="1"/>
</dbReference>
<comment type="caution">
    <text evidence="4">The sequence shown here is derived from an EMBL/GenBank/DDBJ whole genome shotgun (WGS) entry which is preliminary data.</text>
</comment>
<evidence type="ECO:0000313" key="4">
    <source>
        <dbReference type="EMBL" id="CAK4034505.1"/>
    </source>
</evidence>
<feature type="compositionally biased region" description="Polar residues" evidence="2">
    <location>
        <begin position="54"/>
        <end position="71"/>
    </location>
</feature>
<gene>
    <name evidence="4" type="ORF">LECACI_7A009663</name>
</gene>
<accession>A0AAI8Z8P0</accession>
<dbReference type="GO" id="GO:0006357">
    <property type="term" value="P:regulation of transcription by RNA polymerase II"/>
    <property type="evidence" value="ECO:0007669"/>
    <property type="project" value="TreeGrafter"/>
</dbReference>
<name>A0AAI8Z8P0_9PEZI</name>
<dbReference type="PANTHER" id="PTHR46179:SF19">
    <property type="entry name" value="C2H2 FINGER DOMAIN TRANSCRIPTION FACTOR (EUROFUNG)-RELATED"/>
    <property type="match status" value="1"/>
</dbReference>
<dbReference type="InterPro" id="IPR036236">
    <property type="entry name" value="Znf_C2H2_sf"/>
</dbReference>
<proteinExistence type="predicted"/>
<keyword evidence="1" id="KW-0479">Metal-binding</keyword>
<dbReference type="GO" id="GO:0008270">
    <property type="term" value="F:zinc ion binding"/>
    <property type="evidence" value="ECO:0007669"/>
    <property type="project" value="UniProtKB-KW"/>
</dbReference>
<feature type="domain" description="C2H2-type" evidence="3">
    <location>
        <begin position="236"/>
        <end position="266"/>
    </location>
</feature>
<keyword evidence="1" id="KW-0862">Zinc</keyword>
<dbReference type="AlphaFoldDB" id="A0AAI8Z8P0"/>
<dbReference type="Gene3D" id="3.30.160.60">
    <property type="entry name" value="Classic Zinc Finger"/>
    <property type="match status" value="1"/>
</dbReference>
<sequence>MSGHHHQPSSSNESEEYAYTQTYAPQDMHPQTTFPGYQTQYATSYLPPQDLFGQLQQYQSPPQYRPFQGQSLPSVLGQPWTQPAVPATYGFFDQPNQSFPQYLDAFQVLEEPVIAGPSPFSTSYLSPGQANRPRTSRATSWASNASSISEISRSVSPNASEMLKWGCQNENGSWSCAYPGCSSKSTFNRGCDLRKHYKRHTKSLFCRHDGCPQSKEGGFSSKKDRARHEAKHNPNVVCEWKGCERLFSRQDNMKDHVRRVHKRQTA</sequence>
<feature type="compositionally biased region" description="Polar residues" evidence="2">
    <location>
        <begin position="19"/>
        <end position="35"/>
    </location>
</feature>
<feature type="region of interest" description="Disordered" evidence="2">
    <location>
        <begin position="1"/>
        <end position="35"/>
    </location>
</feature>
<dbReference type="SMART" id="SM00355">
    <property type="entry name" value="ZnF_C2H2"/>
    <property type="match status" value="3"/>
</dbReference>
<protein>
    <submittedName>
        <fullName evidence="4">C2h2 type zinc finger domain</fullName>
    </submittedName>
</protein>
<feature type="region of interest" description="Disordered" evidence="2">
    <location>
        <begin position="52"/>
        <end position="71"/>
    </location>
</feature>
<dbReference type="PROSITE" id="PS50157">
    <property type="entry name" value="ZINC_FINGER_C2H2_2"/>
    <property type="match status" value="1"/>
</dbReference>
<evidence type="ECO:0000256" key="1">
    <source>
        <dbReference type="PROSITE-ProRule" id="PRU00042"/>
    </source>
</evidence>
<organism evidence="4 5">
    <name type="scientific">Lecanosticta acicola</name>
    <dbReference type="NCBI Taxonomy" id="111012"/>
    <lineage>
        <taxon>Eukaryota</taxon>
        <taxon>Fungi</taxon>
        <taxon>Dikarya</taxon>
        <taxon>Ascomycota</taxon>
        <taxon>Pezizomycotina</taxon>
        <taxon>Dothideomycetes</taxon>
        <taxon>Dothideomycetidae</taxon>
        <taxon>Mycosphaerellales</taxon>
        <taxon>Mycosphaerellaceae</taxon>
        <taxon>Lecanosticta</taxon>
    </lineage>
</organism>
<dbReference type="InterPro" id="IPR013087">
    <property type="entry name" value="Znf_C2H2_type"/>
</dbReference>
<evidence type="ECO:0000256" key="2">
    <source>
        <dbReference type="SAM" id="MobiDB-lite"/>
    </source>
</evidence>
<dbReference type="InterPro" id="IPR051061">
    <property type="entry name" value="Zinc_finger_trans_reg"/>
</dbReference>
<keyword evidence="5" id="KW-1185">Reference proteome</keyword>
<dbReference type="PANTHER" id="PTHR46179">
    <property type="entry name" value="ZINC FINGER PROTEIN"/>
    <property type="match status" value="1"/>
</dbReference>